<feature type="transmembrane region" description="Helical" evidence="1">
    <location>
        <begin position="12"/>
        <end position="31"/>
    </location>
</feature>
<keyword evidence="3" id="KW-1185">Reference proteome</keyword>
<protein>
    <submittedName>
        <fullName evidence="2">Uncharacterized protein</fullName>
    </submittedName>
</protein>
<comment type="caution">
    <text evidence="2">The sequence shown here is derived from an EMBL/GenBank/DDBJ whole genome shotgun (WGS) entry which is preliminary data.</text>
</comment>
<proteinExistence type="predicted"/>
<sequence>MNDEPQQPRRILHMLSQACGTAIASLAMTLLSSCVPRTVELVYPGSTDCHSGCQFVAGGWPFAYVVDAHGLSPSGSADLLGAVLGNDLLRVDQLLMTLVFWAGVHLALTFARRRRSMAKAA</sequence>
<evidence type="ECO:0000256" key="1">
    <source>
        <dbReference type="SAM" id="Phobius"/>
    </source>
</evidence>
<keyword evidence="1" id="KW-0472">Membrane</keyword>
<keyword evidence="1" id="KW-0812">Transmembrane</keyword>
<dbReference type="EMBL" id="JAVDXQ010000001">
    <property type="protein sequence ID" value="MDR7295531.1"/>
    <property type="molecule type" value="Genomic_DNA"/>
</dbReference>
<dbReference type="RefSeq" id="WP_310342051.1">
    <property type="nucleotide sequence ID" value="NZ_JAVDXQ010000001.1"/>
</dbReference>
<gene>
    <name evidence="2" type="ORF">J2X16_000852</name>
</gene>
<name>A0ABU1Z6A2_9BURK</name>
<feature type="transmembrane region" description="Helical" evidence="1">
    <location>
        <begin position="94"/>
        <end position="111"/>
    </location>
</feature>
<reference evidence="2 3" key="1">
    <citation type="submission" date="2023-07" db="EMBL/GenBank/DDBJ databases">
        <title>Sorghum-associated microbial communities from plants grown in Nebraska, USA.</title>
        <authorList>
            <person name="Schachtman D."/>
        </authorList>
    </citation>
    <scope>NUCLEOTIDE SEQUENCE [LARGE SCALE GENOMIC DNA]</scope>
    <source>
        <strain evidence="2 3">BE310</strain>
    </source>
</reference>
<keyword evidence="1" id="KW-1133">Transmembrane helix</keyword>
<evidence type="ECO:0000313" key="3">
    <source>
        <dbReference type="Proteomes" id="UP001180536"/>
    </source>
</evidence>
<evidence type="ECO:0000313" key="2">
    <source>
        <dbReference type="EMBL" id="MDR7295531.1"/>
    </source>
</evidence>
<organism evidence="2 3">
    <name type="scientific">Pelomonas aquatica</name>
    <dbReference type="NCBI Taxonomy" id="431058"/>
    <lineage>
        <taxon>Bacteria</taxon>
        <taxon>Pseudomonadati</taxon>
        <taxon>Pseudomonadota</taxon>
        <taxon>Betaproteobacteria</taxon>
        <taxon>Burkholderiales</taxon>
        <taxon>Sphaerotilaceae</taxon>
        <taxon>Roseateles</taxon>
    </lineage>
</organism>
<accession>A0ABU1Z6A2</accession>
<dbReference type="Proteomes" id="UP001180536">
    <property type="component" value="Unassembled WGS sequence"/>
</dbReference>